<evidence type="ECO:0008006" key="5">
    <source>
        <dbReference type="Google" id="ProtNLM"/>
    </source>
</evidence>
<evidence type="ECO:0000256" key="1">
    <source>
        <dbReference type="PROSITE-ProRule" id="PRU00339"/>
    </source>
</evidence>
<evidence type="ECO:0000313" key="3">
    <source>
        <dbReference type="EMBL" id="MBB3209273.1"/>
    </source>
</evidence>
<dbReference type="Gene3D" id="1.25.40.10">
    <property type="entry name" value="Tetratricopeptide repeat domain"/>
    <property type="match status" value="1"/>
</dbReference>
<dbReference type="InterPro" id="IPR011990">
    <property type="entry name" value="TPR-like_helical_dom_sf"/>
</dbReference>
<dbReference type="SUPFAM" id="SSF48452">
    <property type="entry name" value="TPR-like"/>
    <property type="match status" value="1"/>
</dbReference>
<feature type="region of interest" description="Disordered" evidence="2">
    <location>
        <begin position="49"/>
        <end position="74"/>
    </location>
</feature>
<name>A0A7W5H8A6_9BACT</name>
<dbReference type="Pfam" id="PF14559">
    <property type="entry name" value="TPR_19"/>
    <property type="match status" value="1"/>
</dbReference>
<proteinExistence type="predicted"/>
<dbReference type="Proteomes" id="UP000536179">
    <property type="component" value="Unassembled WGS sequence"/>
</dbReference>
<keyword evidence="4" id="KW-1185">Reference proteome</keyword>
<dbReference type="AlphaFoldDB" id="A0A7W5H8A6"/>
<evidence type="ECO:0000256" key="2">
    <source>
        <dbReference type="SAM" id="MobiDB-lite"/>
    </source>
</evidence>
<keyword evidence="1" id="KW-0802">TPR repeat</keyword>
<dbReference type="SMART" id="SM00028">
    <property type="entry name" value="TPR"/>
    <property type="match status" value="2"/>
</dbReference>
<dbReference type="InterPro" id="IPR019734">
    <property type="entry name" value="TPR_rpt"/>
</dbReference>
<comment type="caution">
    <text evidence="3">The sequence shown here is derived from an EMBL/GenBank/DDBJ whole genome shotgun (WGS) entry which is preliminary data.</text>
</comment>
<feature type="compositionally biased region" description="Polar residues" evidence="2">
    <location>
        <begin position="49"/>
        <end position="58"/>
    </location>
</feature>
<dbReference type="EMBL" id="JACHXU010000022">
    <property type="protein sequence ID" value="MBB3209273.1"/>
    <property type="molecule type" value="Genomic_DNA"/>
</dbReference>
<feature type="repeat" description="TPR" evidence="1">
    <location>
        <begin position="132"/>
        <end position="165"/>
    </location>
</feature>
<evidence type="ECO:0000313" key="4">
    <source>
        <dbReference type="Proteomes" id="UP000536179"/>
    </source>
</evidence>
<reference evidence="3 4" key="1">
    <citation type="submission" date="2020-08" db="EMBL/GenBank/DDBJ databases">
        <title>Genomic Encyclopedia of Type Strains, Phase III (KMG-III): the genomes of soil and plant-associated and newly described type strains.</title>
        <authorList>
            <person name="Whitman W."/>
        </authorList>
    </citation>
    <scope>NUCLEOTIDE SEQUENCE [LARGE SCALE GENOMIC DNA]</scope>
    <source>
        <strain evidence="3 4">CECT 8075</strain>
    </source>
</reference>
<dbReference type="PROSITE" id="PS50005">
    <property type="entry name" value="TPR"/>
    <property type="match status" value="2"/>
</dbReference>
<gene>
    <name evidence="3" type="ORF">FHS27_005113</name>
</gene>
<protein>
    <recommendedName>
        <fullName evidence="5">TPR repeat-containing protein</fullName>
    </recommendedName>
</protein>
<accession>A0A7W5H8A6</accession>
<feature type="repeat" description="TPR" evidence="1">
    <location>
        <begin position="98"/>
        <end position="131"/>
    </location>
</feature>
<sequence length="538" mass="59971">MLHRKMMQHTAPNRLLRRRRTRKVVLSWTLAFAAAGLPMLVHVARAQDDSSGTGASRFSPSPAAPENASASASITPSAGQLKMLAMMQKRVADSPNHSDSWRMLAKLQFTLGQPSDAIESVRRSVQEDPHNAAAHFDLGQFLEKTGQSAQARVHYDRVFSIAPQSSYADQLRSQGIDAPPTSVANLQMPLIVSSNDGNRATGGDLGIDHLPMLPLNQTPVQAASYEIQSFDGSDDAELRMEQLGAEVRAPANRLRVFLKTGVLYNSNVTLTPISRELAQNDSASTQGFLNPDIDWKWIRTDNMRAGPLFRGYYTVNEDHLSDFNLASFQPGAFFEREFQLGSNEAIARVDYVFSADYFDGNAVGNRHSGTTSLTLIRPDLDAIYLYLTIAQSAFEDDGITPSQTSLDGLTITTGITRFFQTGWERLPMHSLGLDFESADTEGDDYRYQSVNLHGSTGWKISRKWELIPTWGVGYRDYGDYTGAVERNELFWRVHGRLQYQWNEWLSIAAVCGHDRFASDNVDFDTERTEGGIEFTFTR</sequence>
<organism evidence="3 4">
    <name type="scientific">Aporhodopirellula rubra</name>
    <dbReference type="NCBI Taxonomy" id="980271"/>
    <lineage>
        <taxon>Bacteria</taxon>
        <taxon>Pseudomonadati</taxon>
        <taxon>Planctomycetota</taxon>
        <taxon>Planctomycetia</taxon>
        <taxon>Pirellulales</taxon>
        <taxon>Pirellulaceae</taxon>
        <taxon>Aporhodopirellula</taxon>
    </lineage>
</organism>
<feature type="compositionally biased region" description="Low complexity" evidence="2">
    <location>
        <begin position="59"/>
        <end position="73"/>
    </location>
</feature>